<dbReference type="CDD" id="cd00593">
    <property type="entry name" value="RIBOc"/>
    <property type="match status" value="1"/>
</dbReference>
<sequence>MRAIARPVDIDVPSSSPSINPHPPTIITCHVSSAQVCGGEDVHRKPAGVLFRVVTNLEEALWAYPATLSDGRRLPDGNKSLAVVGDAVLNLVVKHHCYVLKMKRGPASDLLQEVTCNAYLGAMSSSHEIAPFVAMNPGSRAMSSDMRATAVEAIIGAVYRDCGGDHDTLVNVITALGVL</sequence>
<dbReference type="Gene3D" id="1.10.1520.10">
    <property type="entry name" value="Ribonuclease III domain"/>
    <property type="match status" value="1"/>
</dbReference>
<feature type="domain" description="RNase III" evidence="1">
    <location>
        <begin position="78"/>
        <end position="163"/>
    </location>
</feature>
<dbReference type="InterPro" id="IPR000999">
    <property type="entry name" value="RNase_III_dom"/>
</dbReference>
<reference evidence="2" key="1">
    <citation type="submission" date="2023-06" db="EMBL/GenBank/DDBJ databases">
        <title>Black Yeasts Isolated from many extreme environments.</title>
        <authorList>
            <person name="Coleine C."/>
            <person name="Stajich J.E."/>
            <person name="Selbmann L."/>
        </authorList>
    </citation>
    <scope>NUCLEOTIDE SEQUENCE</scope>
    <source>
        <strain evidence="2">CCFEE 5200</strain>
    </source>
</reference>
<protein>
    <recommendedName>
        <fullName evidence="1">RNase III domain-containing protein</fullName>
    </recommendedName>
</protein>
<dbReference type="GO" id="GO:0006396">
    <property type="term" value="P:RNA processing"/>
    <property type="evidence" value="ECO:0007669"/>
    <property type="project" value="InterPro"/>
</dbReference>
<dbReference type="AlphaFoldDB" id="A0AAN6QRD3"/>
<name>A0AAN6QRD3_9PEZI</name>
<comment type="caution">
    <text evidence="2">The sequence shown here is derived from an EMBL/GenBank/DDBJ whole genome shotgun (WGS) entry which is preliminary data.</text>
</comment>
<evidence type="ECO:0000313" key="2">
    <source>
        <dbReference type="EMBL" id="KAK0981706.1"/>
    </source>
</evidence>
<gene>
    <name evidence="2" type="ORF">LTR91_011828</name>
</gene>
<dbReference type="GO" id="GO:0004525">
    <property type="term" value="F:ribonuclease III activity"/>
    <property type="evidence" value="ECO:0007669"/>
    <property type="project" value="InterPro"/>
</dbReference>
<evidence type="ECO:0000259" key="1">
    <source>
        <dbReference type="PROSITE" id="PS50142"/>
    </source>
</evidence>
<evidence type="ECO:0000313" key="3">
    <source>
        <dbReference type="Proteomes" id="UP001175353"/>
    </source>
</evidence>
<dbReference type="InterPro" id="IPR036389">
    <property type="entry name" value="RNase_III_sf"/>
</dbReference>
<organism evidence="2 3">
    <name type="scientific">Friedmanniomyces endolithicus</name>
    <dbReference type="NCBI Taxonomy" id="329885"/>
    <lineage>
        <taxon>Eukaryota</taxon>
        <taxon>Fungi</taxon>
        <taxon>Dikarya</taxon>
        <taxon>Ascomycota</taxon>
        <taxon>Pezizomycotina</taxon>
        <taxon>Dothideomycetes</taxon>
        <taxon>Dothideomycetidae</taxon>
        <taxon>Mycosphaerellales</taxon>
        <taxon>Teratosphaeriaceae</taxon>
        <taxon>Friedmanniomyces</taxon>
    </lineage>
</organism>
<dbReference type="PROSITE" id="PS50142">
    <property type="entry name" value="RNASE_3_2"/>
    <property type="match status" value="1"/>
</dbReference>
<dbReference type="Pfam" id="PF00636">
    <property type="entry name" value="Ribonuclease_3"/>
    <property type="match status" value="1"/>
</dbReference>
<dbReference type="SUPFAM" id="SSF69065">
    <property type="entry name" value="RNase III domain-like"/>
    <property type="match status" value="1"/>
</dbReference>
<keyword evidence="3" id="KW-1185">Reference proteome</keyword>
<dbReference type="EMBL" id="JAUJLE010000110">
    <property type="protein sequence ID" value="KAK0981706.1"/>
    <property type="molecule type" value="Genomic_DNA"/>
</dbReference>
<proteinExistence type="predicted"/>
<dbReference type="Proteomes" id="UP001175353">
    <property type="component" value="Unassembled WGS sequence"/>
</dbReference>
<accession>A0AAN6QRD3</accession>